<comment type="caution">
    <text evidence="3">The sequence shown here is derived from an EMBL/GenBank/DDBJ whole genome shotgun (WGS) entry which is preliminary data.</text>
</comment>
<dbReference type="AlphaFoldDB" id="A0A2A4T5L4"/>
<feature type="transmembrane region" description="Helical" evidence="1">
    <location>
        <begin position="34"/>
        <end position="55"/>
    </location>
</feature>
<accession>A0A2A4T5L4</accession>
<dbReference type="SUPFAM" id="SSF51261">
    <property type="entry name" value="Duplicated hybrid motif"/>
    <property type="match status" value="1"/>
</dbReference>
<dbReference type="InterPro" id="IPR016047">
    <property type="entry name" value="M23ase_b-sheet_dom"/>
</dbReference>
<dbReference type="PANTHER" id="PTHR21666">
    <property type="entry name" value="PEPTIDASE-RELATED"/>
    <property type="match status" value="1"/>
</dbReference>
<dbReference type="CDD" id="cd12797">
    <property type="entry name" value="M23_peptidase"/>
    <property type="match status" value="1"/>
</dbReference>
<reference evidence="4" key="1">
    <citation type="submission" date="2017-08" db="EMBL/GenBank/DDBJ databases">
        <title>A dynamic microbial community with high functional redundancy inhabits the cold, oxic subseafloor aquifer.</title>
        <authorList>
            <person name="Tully B.J."/>
            <person name="Wheat C.G."/>
            <person name="Glazer B.T."/>
            <person name="Huber J.A."/>
        </authorList>
    </citation>
    <scope>NUCLEOTIDE SEQUENCE [LARGE SCALE GENOMIC DNA]</scope>
</reference>
<feature type="domain" description="M23ase beta-sheet core" evidence="2">
    <location>
        <begin position="202"/>
        <end position="297"/>
    </location>
</feature>
<evidence type="ECO:0000313" key="4">
    <source>
        <dbReference type="Proteomes" id="UP000218113"/>
    </source>
</evidence>
<gene>
    <name evidence="3" type="ORF">COB67_05565</name>
</gene>
<keyword evidence="1" id="KW-1133">Transmembrane helix</keyword>
<dbReference type="Gene3D" id="2.70.70.10">
    <property type="entry name" value="Glucose Permease (Domain IIA)"/>
    <property type="match status" value="1"/>
</dbReference>
<sequence length="303" mass="34750">MASIVESPVLRNYLTVLVIPQKEGNILRFRISAFLLKFFSLIVIIVSLISIGIFYDYLSIRQQGQELAEIEKKLRLQTFDFQAVNNRLSQKWKELKTYEEFDQQLRLISGLQDSIPEIQYVGKINNNLRGQDTTSFDGEQVLGVLKQLDLDVKIREISYFQLEASLQESKDRLLRTPSIRPTSGYQSSAFGVRADPFTRRKKFHKGVDWASRPYTPIYAPADGIVVNAYINGGFGKFLVLDHGYNTVTRYGHLIKFEVTVGQQVKRGDLIARMGNTGRSTASHLHYEVLVRDQYVNPMKYVLE</sequence>
<evidence type="ECO:0000259" key="2">
    <source>
        <dbReference type="Pfam" id="PF01551"/>
    </source>
</evidence>
<dbReference type="PANTHER" id="PTHR21666:SF286">
    <property type="entry name" value="LIPOPROTEIN NLPD"/>
    <property type="match status" value="1"/>
</dbReference>
<organism evidence="3 4">
    <name type="scientific">SAR324 cluster bacterium</name>
    <dbReference type="NCBI Taxonomy" id="2024889"/>
    <lineage>
        <taxon>Bacteria</taxon>
        <taxon>Deltaproteobacteria</taxon>
        <taxon>SAR324 cluster</taxon>
    </lineage>
</organism>
<dbReference type="EMBL" id="NVSR01000025">
    <property type="protein sequence ID" value="PCI28818.1"/>
    <property type="molecule type" value="Genomic_DNA"/>
</dbReference>
<protein>
    <recommendedName>
        <fullName evidence="2">M23ase beta-sheet core domain-containing protein</fullName>
    </recommendedName>
</protein>
<name>A0A2A4T5L4_9DELT</name>
<dbReference type="Proteomes" id="UP000218113">
    <property type="component" value="Unassembled WGS sequence"/>
</dbReference>
<evidence type="ECO:0000256" key="1">
    <source>
        <dbReference type="SAM" id="Phobius"/>
    </source>
</evidence>
<evidence type="ECO:0000313" key="3">
    <source>
        <dbReference type="EMBL" id="PCI28818.1"/>
    </source>
</evidence>
<dbReference type="Pfam" id="PF01551">
    <property type="entry name" value="Peptidase_M23"/>
    <property type="match status" value="1"/>
</dbReference>
<dbReference type="InterPro" id="IPR011055">
    <property type="entry name" value="Dup_hybrid_motif"/>
</dbReference>
<keyword evidence="1" id="KW-0812">Transmembrane</keyword>
<proteinExistence type="predicted"/>
<dbReference type="GO" id="GO:0004222">
    <property type="term" value="F:metalloendopeptidase activity"/>
    <property type="evidence" value="ECO:0007669"/>
    <property type="project" value="TreeGrafter"/>
</dbReference>
<keyword evidence="1" id="KW-0472">Membrane</keyword>
<dbReference type="InterPro" id="IPR050570">
    <property type="entry name" value="Cell_wall_metabolism_enzyme"/>
</dbReference>